<dbReference type="EMBL" id="ML170168">
    <property type="protein sequence ID" value="TDL23864.1"/>
    <property type="molecule type" value="Genomic_DNA"/>
</dbReference>
<sequence>MAVPWTKAKVFFFTDGDICFLVENVMFKIHREQIKLQKSDYFKKFLEKPKKDTDRPEDKPFHIQGHGKTPESFTHLCDVLYKLKIDPESPKRRAPAFHPKDPKLLLTLAKSTWIYECLVSHSLIQNTLPDWAPTFKELFTETPLEVLIDWVVVMDQKNPHSTPQEKEEHTKYRNKVMNTFYFRMLKEEHKDHNDPTSEHVGTIMKIGPGPGEECFAALLYCYLAYHSADQVETILSSKDNPVGACLDEWTVWSSEFGELGILRSPAWKLQENPAPKA</sequence>
<evidence type="ECO:0000313" key="3">
    <source>
        <dbReference type="Proteomes" id="UP000294933"/>
    </source>
</evidence>
<protein>
    <recommendedName>
        <fullName evidence="1">BTB domain-containing protein</fullName>
    </recommendedName>
</protein>
<dbReference type="InterPro" id="IPR000210">
    <property type="entry name" value="BTB/POZ_dom"/>
</dbReference>
<evidence type="ECO:0000259" key="1">
    <source>
        <dbReference type="PROSITE" id="PS50097"/>
    </source>
</evidence>
<dbReference type="PROSITE" id="PS50097">
    <property type="entry name" value="BTB"/>
    <property type="match status" value="1"/>
</dbReference>
<dbReference type="AlphaFoldDB" id="A0A4Y7Q8D7"/>
<proteinExistence type="predicted"/>
<reference evidence="2 3" key="1">
    <citation type="submission" date="2018-06" db="EMBL/GenBank/DDBJ databases">
        <title>A transcriptomic atlas of mushroom development highlights an independent origin of complex multicellularity.</title>
        <authorList>
            <consortium name="DOE Joint Genome Institute"/>
            <person name="Krizsan K."/>
            <person name="Almasi E."/>
            <person name="Merenyi Z."/>
            <person name="Sahu N."/>
            <person name="Viragh M."/>
            <person name="Koszo T."/>
            <person name="Mondo S."/>
            <person name="Kiss B."/>
            <person name="Balint B."/>
            <person name="Kues U."/>
            <person name="Barry K."/>
            <person name="Hegedus J.C."/>
            <person name="Henrissat B."/>
            <person name="Johnson J."/>
            <person name="Lipzen A."/>
            <person name="Ohm R."/>
            <person name="Nagy I."/>
            <person name="Pangilinan J."/>
            <person name="Yan J."/>
            <person name="Xiong Y."/>
            <person name="Grigoriev I.V."/>
            <person name="Hibbett D.S."/>
            <person name="Nagy L.G."/>
        </authorList>
    </citation>
    <scope>NUCLEOTIDE SEQUENCE [LARGE SCALE GENOMIC DNA]</scope>
    <source>
        <strain evidence="2 3">SZMC22713</strain>
    </source>
</reference>
<evidence type="ECO:0000313" key="2">
    <source>
        <dbReference type="EMBL" id="TDL23864.1"/>
    </source>
</evidence>
<keyword evidence="3" id="KW-1185">Reference proteome</keyword>
<gene>
    <name evidence="2" type="ORF">BD410DRAFT_838417</name>
</gene>
<feature type="domain" description="BTB" evidence="1">
    <location>
        <begin position="16"/>
        <end position="89"/>
    </location>
</feature>
<dbReference type="VEuPathDB" id="FungiDB:BD410DRAFT_838417"/>
<accession>A0A4Y7Q8D7</accession>
<organism evidence="2 3">
    <name type="scientific">Rickenella mellea</name>
    <dbReference type="NCBI Taxonomy" id="50990"/>
    <lineage>
        <taxon>Eukaryota</taxon>
        <taxon>Fungi</taxon>
        <taxon>Dikarya</taxon>
        <taxon>Basidiomycota</taxon>
        <taxon>Agaricomycotina</taxon>
        <taxon>Agaricomycetes</taxon>
        <taxon>Hymenochaetales</taxon>
        <taxon>Rickenellaceae</taxon>
        <taxon>Rickenella</taxon>
    </lineage>
</organism>
<name>A0A4Y7Q8D7_9AGAM</name>
<dbReference type="OrthoDB" id="2886395at2759"/>
<dbReference type="Proteomes" id="UP000294933">
    <property type="component" value="Unassembled WGS sequence"/>
</dbReference>